<proteinExistence type="predicted"/>
<comment type="caution">
    <text evidence="2">The sequence shown here is derived from an EMBL/GenBank/DDBJ whole genome shotgun (WGS) entry which is preliminary data.</text>
</comment>
<name>A0A4S2BNR7_9LACO</name>
<dbReference type="AlphaFoldDB" id="A0A4S2BNR7"/>
<dbReference type="Pfam" id="PF07314">
    <property type="entry name" value="Lit"/>
    <property type="match status" value="1"/>
</dbReference>
<sequence length="200" mass="23289">MQKNLGASIYNFFFALSASIVGAIVFSWPLLFIFVTVQKTYQIVNMSVLKVMHNYNQLMLYLLWLFKNKLQMDNFPTSKSAAEHFADVKRLLILAVLVFIICLVIYIIAKKRNEEGLLKISKIEAWIFLLLPIIILPFAIVNFDSFFIFFHHLFFASSNWLFDPNTDPIIDVLTEEFFASCFGVFGIIYELYFISKIVHK</sequence>
<dbReference type="Proteomes" id="UP000309117">
    <property type="component" value="Unassembled WGS sequence"/>
</dbReference>
<dbReference type="NCBIfam" id="TIGR01906">
    <property type="entry name" value="integ_TIGR01906"/>
    <property type="match status" value="1"/>
</dbReference>
<evidence type="ECO:0000313" key="2">
    <source>
        <dbReference type="EMBL" id="TGY15504.1"/>
    </source>
</evidence>
<feature type="transmembrane region" description="Helical" evidence="1">
    <location>
        <begin position="91"/>
        <end position="109"/>
    </location>
</feature>
<keyword evidence="1" id="KW-0472">Membrane</keyword>
<evidence type="ECO:0000256" key="1">
    <source>
        <dbReference type="SAM" id="Phobius"/>
    </source>
</evidence>
<feature type="transmembrane region" description="Helical" evidence="1">
    <location>
        <begin position="129"/>
        <end position="157"/>
    </location>
</feature>
<dbReference type="EMBL" id="SRYV01000008">
    <property type="protein sequence ID" value="TGY15504.1"/>
    <property type="molecule type" value="Genomic_DNA"/>
</dbReference>
<dbReference type="InterPro" id="IPR010178">
    <property type="entry name" value="Lit"/>
</dbReference>
<reference evidence="2 3" key="1">
    <citation type="submission" date="2019-04" db="EMBL/GenBank/DDBJ databases">
        <title>Microbes associate with the intestines of laboratory mice.</title>
        <authorList>
            <person name="Navarre W."/>
            <person name="Wong E."/>
            <person name="Huang K."/>
            <person name="Tropini C."/>
            <person name="Ng K."/>
            <person name="Yu B."/>
        </authorList>
    </citation>
    <scope>NUCLEOTIDE SEQUENCE [LARGE SCALE GENOMIC DNA]</scope>
    <source>
        <strain evidence="2 3">NM61_E11</strain>
    </source>
</reference>
<feature type="transmembrane region" description="Helical" evidence="1">
    <location>
        <begin position="47"/>
        <end position="66"/>
    </location>
</feature>
<dbReference type="RefSeq" id="WP_004045382.1">
    <property type="nucleotide sequence ID" value="NZ_AQFR02000003.1"/>
</dbReference>
<feature type="transmembrane region" description="Helical" evidence="1">
    <location>
        <begin position="177"/>
        <end position="194"/>
    </location>
</feature>
<keyword evidence="1" id="KW-0812">Transmembrane</keyword>
<accession>A0A4S2BNR7</accession>
<feature type="transmembrane region" description="Helical" evidence="1">
    <location>
        <begin position="12"/>
        <end position="35"/>
    </location>
</feature>
<evidence type="ECO:0000313" key="3">
    <source>
        <dbReference type="Proteomes" id="UP000309117"/>
    </source>
</evidence>
<organism evidence="2 3">
    <name type="scientific">Lactobacillus intestinalis</name>
    <dbReference type="NCBI Taxonomy" id="151781"/>
    <lineage>
        <taxon>Bacteria</taxon>
        <taxon>Bacillati</taxon>
        <taxon>Bacillota</taxon>
        <taxon>Bacilli</taxon>
        <taxon>Lactobacillales</taxon>
        <taxon>Lactobacillaceae</taxon>
        <taxon>Lactobacillus</taxon>
    </lineage>
</organism>
<gene>
    <name evidence="2" type="ORF">E5351_04950</name>
</gene>
<protein>
    <submittedName>
        <fullName evidence="2">TIGR01906 family membrane protein</fullName>
    </submittedName>
</protein>
<keyword evidence="1" id="KW-1133">Transmembrane helix</keyword>